<dbReference type="Proteomes" id="UP000007797">
    <property type="component" value="Unassembled WGS sequence"/>
</dbReference>
<dbReference type="OrthoDB" id="590761at2759"/>
<reference evidence="4" key="1">
    <citation type="journal article" date="2011" name="Genome Res.">
        <title>Phylogeny-wide analysis of social amoeba genomes highlights ancient origins for complex intercellular communication.</title>
        <authorList>
            <person name="Heidel A.J."/>
            <person name="Lawal H.M."/>
            <person name="Felder M."/>
            <person name="Schilde C."/>
            <person name="Helps N.R."/>
            <person name="Tunggal B."/>
            <person name="Rivero F."/>
            <person name="John U."/>
            <person name="Schleicher M."/>
            <person name="Eichinger L."/>
            <person name="Platzer M."/>
            <person name="Noegel A.A."/>
            <person name="Schaap P."/>
            <person name="Gloeckner G."/>
        </authorList>
    </citation>
    <scope>NUCLEOTIDE SEQUENCE [LARGE SCALE GENOMIC DNA]</scope>
    <source>
        <strain evidence="4">SH3</strain>
    </source>
</reference>
<dbReference type="GO" id="GO:0003743">
    <property type="term" value="F:translation initiation factor activity"/>
    <property type="evidence" value="ECO:0007669"/>
    <property type="project" value="UniProtKB-KW"/>
</dbReference>
<dbReference type="GO" id="GO:0016281">
    <property type="term" value="C:eukaryotic translation initiation factor 4F complex"/>
    <property type="evidence" value="ECO:0007669"/>
    <property type="project" value="TreeGrafter"/>
</dbReference>
<dbReference type="AlphaFoldDB" id="F4Q6T9"/>
<feature type="region of interest" description="Disordered" evidence="2">
    <location>
        <begin position="267"/>
        <end position="286"/>
    </location>
</feature>
<dbReference type="GeneID" id="14868520"/>
<feature type="compositionally biased region" description="Low complexity" evidence="2">
    <location>
        <begin position="15"/>
        <end position="38"/>
    </location>
</feature>
<sequence>MSLKHNPTNINGITSPNNGLISSPINNNNNNAMTTTTTSNASLDQNTQQQQSNQGAHTLANSYFFYYMPKRPKNMSDYLSGLNLISGAIHTVEDFWSYYSHMIRPVDEFSSLSDIYLFKEGIRPVWEDPENQNGGKFVIKVRRNYTSKWWEDLLLAFIGEQIDGGDSINGVVISFRSADNSLIGIWNKDCNDLESKERVAASLRNLYRIEKVDYKPHYFRMTNKEDIKEGGVGGGGGDDLTGSAGLLNSSMEGIPSSMIEEFKQTQSPNSFNMYMQTTSPQTPNKM</sequence>
<dbReference type="PANTHER" id="PTHR11960">
    <property type="entry name" value="EUKARYOTIC TRANSLATION INITIATION FACTOR 4E RELATED"/>
    <property type="match status" value="1"/>
</dbReference>
<dbReference type="Gene3D" id="3.30.760.10">
    <property type="entry name" value="RNA Cap, Translation Initiation Factor Eif4e"/>
    <property type="match status" value="1"/>
</dbReference>
<evidence type="ECO:0000256" key="1">
    <source>
        <dbReference type="RuleBase" id="RU004374"/>
    </source>
</evidence>
<dbReference type="OMA" id="KWWEDLL"/>
<dbReference type="GO" id="GO:0000340">
    <property type="term" value="F:RNA 7-methylguanosine cap binding"/>
    <property type="evidence" value="ECO:0007669"/>
    <property type="project" value="TreeGrafter"/>
</dbReference>
<dbReference type="Pfam" id="PF01652">
    <property type="entry name" value="IF4E"/>
    <property type="match status" value="1"/>
</dbReference>
<evidence type="ECO:0000313" key="4">
    <source>
        <dbReference type="Proteomes" id="UP000007797"/>
    </source>
</evidence>
<name>F4Q6T9_CACFS</name>
<protein>
    <submittedName>
        <fullName evidence="3">Uncharacterized protein</fullName>
    </submittedName>
</protein>
<dbReference type="STRING" id="1054147.F4Q6T9"/>
<dbReference type="InterPro" id="IPR001040">
    <property type="entry name" value="TIF_eIF_4E"/>
</dbReference>
<dbReference type="EMBL" id="GL883023">
    <property type="protein sequence ID" value="EGG16599.1"/>
    <property type="molecule type" value="Genomic_DNA"/>
</dbReference>
<evidence type="ECO:0000313" key="3">
    <source>
        <dbReference type="EMBL" id="EGG16599.1"/>
    </source>
</evidence>
<feature type="compositionally biased region" description="Polar residues" evidence="2">
    <location>
        <begin position="1"/>
        <end position="14"/>
    </location>
</feature>
<keyword evidence="1" id="KW-0694">RNA-binding</keyword>
<dbReference type="RefSeq" id="XP_004354999.1">
    <property type="nucleotide sequence ID" value="XM_004354947.1"/>
</dbReference>
<dbReference type="PANTHER" id="PTHR11960:SF18">
    <property type="entry name" value="EUKARYOTIC TRANSLATION INITIATION FACTOR 4E HOMOLOGOUS PROTEIN, ISOFORM B"/>
    <property type="match status" value="1"/>
</dbReference>
<keyword evidence="1" id="KW-0396">Initiation factor</keyword>
<keyword evidence="1" id="KW-0648">Protein biosynthesis</keyword>
<dbReference type="SUPFAM" id="SSF55418">
    <property type="entry name" value="eIF4e-like"/>
    <property type="match status" value="1"/>
</dbReference>
<feature type="region of interest" description="Disordered" evidence="2">
    <location>
        <begin position="1"/>
        <end position="38"/>
    </location>
</feature>
<organism evidence="3 4">
    <name type="scientific">Cavenderia fasciculata</name>
    <name type="common">Slime mold</name>
    <name type="synonym">Dictyostelium fasciculatum</name>
    <dbReference type="NCBI Taxonomy" id="261658"/>
    <lineage>
        <taxon>Eukaryota</taxon>
        <taxon>Amoebozoa</taxon>
        <taxon>Evosea</taxon>
        <taxon>Eumycetozoa</taxon>
        <taxon>Dictyostelia</taxon>
        <taxon>Acytosteliales</taxon>
        <taxon>Cavenderiaceae</taxon>
        <taxon>Cavenderia</taxon>
    </lineage>
</organism>
<accession>F4Q6T9</accession>
<evidence type="ECO:0000256" key="2">
    <source>
        <dbReference type="SAM" id="MobiDB-lite"/>
    </source>
</evidence>
<dbReference type="InterPro" id="IPR023398">
    <property type="entry name" value="TIF_eIF4e-like"/>
</dbReference>
<comment type="similarity">
    <text evidence="1">Belongs to the eukaryotic initiation factor 4E family.</text>
</comment>
<gene>
    <name evidence="3" type="ORF">DFA_09146</name>
</gene>
<proteinExistence type="inferred from homology"/>
<keyword evidence="4" id="KW-1185">Reference proteome</keyword>
<dbReference type="KEGG" id="dfa:DFA_09146"/>